<gene>
    <name evidence="1" type="ORF">AABB24_012470</name>
</gene>
<dbReference type="Proteomes" id="UP001627284">
    <property type="component" value="Unassembled WGS sequence"/>
</dbReference>
<dbReference type="EMBL" id="JBJKTR010000007">
    <property type="protein sequence ID" value="KAL3363185.1"/>
    <property type="molecule type" value="Genomic_DNA"/>
</dbReference>
<dbReference type="AlphaFoldDB" id="A0ABD2U3A7"/>
<proteinExistence type="predicted"/>
<sequence length="214" mass="24707">FILQMSFYMSMSPLFSSLSNVPVLGSHGQLSSLHFERRFVLFSDVQRRHSCSMFQNAATLFKFQINLTILGDYLKPYLCRIRQNSNDSLDSFLNKIKPLKSQPLSPYKYLPLLAFEGMDFWLVKRIIQQAFTLTRSSTLAHFNIAYKEFSILIFVALDFIQRTSVDLRPITSHFTAPQESKSPTLRLDVLARLETCIYIFVCGSRSIETPSEHK</sequence>
<evidence type="ECO:0000313" key="2">
    <source>
        <dbReference type="Proteomes" id="UP001627284"/>
    </source>
</evidence>
<comment type="caution">
    <text evidence="1">The sequence shown here is derived from an EMBL/GenBank/DDBJ whole genome shotgun (WGS) entry which is preliminary data.</text>
</comment>
<reference evidence="1 2" key="1">
    <citation type="submission" date="2024-05" db="EMBL/GenBank/DDBJ databases">
        <title>De novo assembly of an allotetraploid wild potato.</title>
        <authorList>
            <person name="Hosaka A.J."/>
        </authorList>
    </citation>
    <scope>NUCLEOTIDE SEQUENCE [LARGE SCALE GENOMIC DNA]</scope>
    <source>
        <tissue evidence="1">Young leaves</tissue>
    </source>
</reference>
<organism evidence="1 2">
    <name type="scientific">Solanum stoloniferum</name>
    <dbReference type="NCBI Taxonomy" id="62892"/>
    <lineage>
        <taxon>Eukaryota</taxon>
        <taxon>Viridiplantae</taxon>
        <taxon>Streptophyta</taxon>
        <taxon>Embryophyta</taxon>
        <taxon>Tracheophyta</taxon>
        <taxon>Spermatophyta</taxon>
        <taxon>Magnoliopsida</taxon>
        <taxon>eudicotyledons</taxon>
        <taxon>Gunneridae</taxon>
        <taxon>Pentapetalae</taxon>
        <taxon>asterids</taxon>
        <taxon>lamiids</taxon>
        <taxon>Solanales</taxon>
        <taxon>Solanaceae</taxon>
        <taxon>Solanoideae</taxon>
        <taxon>Solaneae</taxon>
        <taxon>Solanum</taxon>
    </lineage>
</organism>
<evidence type="ECO:0000313" key="1">
    <source>
        <dbReference type="EMBL" id="KAL3363185.1"/>
    </source>
</evidence>
<protein>
    <submittedName>
        <fullName evidence="1">Uncharacterized protein</fullName>
    </submittedName>
</protein>
<keyword evidence="2" id="KW-1185">Reference proteome</keyword>
<feature type="non-terminal residue" evidence="1">
    <location>
        <position position="1"/>
    </location>
</feature>
<name>A0ABD2U3A7_9SOLN</name>
<accession>A0ABD2U3A7</accession>